<name>A0A8J3JT69_9ACTN</name>
<evidence type="ECO:0000313" key="1">
    <source>
        <dbReference type="EMBL" id="GIF84528.1"/>
    </source>
</evidence>
<proteinExistence type="predicted"/>
<comment type="caution">
    <text evidence="1">The sequence shown here is derived from an EMBL/GenBank/DDBJ whole genome shotgun (WGS) entry which is preliminary data.</text>
</comment>
<dbReference type="EMBL" id="BONF01000038">
    <property type="protein sequence ID" value="GIF84528.1"/>
    <property type="molecule type" value="Genomic_DNA"/>
</dbReference>
<organism evidence="1 2">
    <name type="scientific">Catellatospora bangladeshensis</name>
    <dbReference type="NCBI Taxonomy" id="310355"/>
    <lineage>
        <taxon>Bacteria</taxon>
        <taxon>Bacillati</taxon>
        <taxon>Actinomycetota</taxon>
        <taxon>Actinomycetes</taxon>
        <taxon>Micromonosporales</taxon>
        <taxon>Micromonosporaceae</taxon>
        <taxon>Catellatospora</taxon>
    </lineage>
</organism>
<accession>A0A8J3JT69</accession>
<dbReference type="Proteomes" id="UP000601223">
    <property type="component" value="Unassembled WGS sequence"/>
</dbReference>
<evidence type="ECO:0000313" key="2">
    <source>
        <dbReference type="Proteomes" id="UP000601223"/>
    </source>
</evidence>
<protein>
    <submittedName>
        <fullName evidence="1">Uncharacterized protein</fullName>
    </submittedName>
</protein>
<sequence length="86" mass="9049">MLPAPPRGPGVAVLDGVVCPPTVGMRTQHGGVTVSGDPACEEDRGTLCPTAGWDLGRNDHTDDVGEKRPAETIEFTRTLAELPAER</sequence>
<reference evidence="1 2" key="1">
    <citation type="submission" date="2021-01" db="EMBL/GenBank/DDBJ databases">
        <title>Whole genome shotgun sequence of Catellatospora bangladeshensis NBRC 107357.</title>
        <authorList>
            <person name="Komaki H."/>
            <person name="Tamura T."/>
        </authorList>
    </citation>
    <scope>NUCLEOTIDE SEQUENCE [LARGE SCALE GENOMIC DNA]</scope>
    <source>
        <strain evidence="1 2">NBRC 107357</strain>
    </source>
</reference>
<keyword evidence="2" id="KW-1185">Reference proteome</keyword>
<dbReference type="AlphaFoldDB" id="A0A8J3JT69"/>
<gene>
    <name evidence="1" type="ORF">Cba03nite_58770</name>
</gene>